<evidence type="ECO:0000313" key="2">
    <source>
        <dbReference type="EMBL" id="RYO89270.1"/>
    </source>
</evidence>
<protein>
    <recommendedName>
        <fullName evidence="1">DUF6606 domain-containing protein</fullName>
    </recommendedName>
</protein>
<evidence type="ECO:0000259" key="1">
    <source>
        <dbReference type="Pfam" id="PF20255"/>
    </source>
</evidence>
<accession>A0ABY0HAZ5</accession>
<feature type="domain" description="DUF6606" evidence="1">
    <location>
        <begin position="69"/>
        <end position="180"/>
    </location>
</feature>
<dbReference type="InterPro" id="IPR046541">
    <property type="entry name" value="DUF6606"/>
</dbReference>
<name>A0ABY0HAZ5_9PEZI</name>
<gene>
    <name evidence="2" type="ORF">DL762_003293</name>
</gene>
<organism evidence="2 3">
    <name type="scientific">Monosporascus cannonballus</name>
    <dbReference type="NCBI Taxonomy" id="155416"/>
    <lineage>
        <taxon>Eukaryota</taxon>
        <taxon>Fungi</taxon>
        <taxon>Dikarya</taxon>
        <taxon>Ascomycota</taxon>
        <taxon>Pezizomycotina</taxon>
        <taxon>Sordariomycetes</taxon>
        <taxon>Xylariomycetidae</taxon>
        <taxon>Xylariales</taxon>
        <taxon>Xylariales incertae sedis</taxon>
        <taxon>Monosporascus</taxon>
    </lineage>
</organism>
<dbReference type="EMBL" id="QJNS01000075">
    <property type="protein sequence ID" value="RYO89270.1"/>
    <property type="molecule type" value="Genomic_DNA"/>
</dbReference>
<keyword evidence="3" id="KW-1185">Reference proteome</keyword>
<dbReference type="Pfam" id="PF20255">
    <property type="entry name" value="DUF6606"/>
    <property type="match status" value="1"/>
</dbReference>
<reference evidence="2 3" key="1">
    <citation type="submission" date="2018-06" db="EMBL/GenBank/DDBJ databases">
        <title>Complete Genomes of Monosporascus.</title>
        <authorList>
            <person name="Robinson A.J."/>
            <person name="Natvig D.O."/>
        </authorList>
    </citation>
    <scope>NUCLEOTIDE SEQUENCE [LARGE SCALE GENOMIC DNA]</scope>
    <source>
        <strain evidence="2 3">CBS 609.92</strain>
    </source>
</reference>
<proteinExistence type="predicted"/>
<evidence type="ECO:0000313" key="3">
    <source>
        <dbReference type="Proteomes" id="UP000294003"/>
    </source>
</evidence>
<comment type="caution">
    <text evidence="2">The sequence shown here is derived from an EMBL/GenBank/DDBJ whole genome shotgun (WGS) entry which is preliminary data.</text>
</comment>
<sequence>MPEHFGQLDRNNMLILYVVEQIAALLVRHDTCNGQQYIVFKEFKTSTTSEQVLTADHALKWDFPGHSAQASMEALYNLQASTREANVPVTETRDTTDPALVTQMLMPILEAIGSRNHAPVLRKRVRHEVNTQGEVLPWRRLPFWLVLRVAAQRQLSLALGNELGRIGYKFLMCVLLGQLIQESAGKLNPELTMMLRAKLLRRMAKLEMDKANIRPSNAAISEPLFIRLGPMIKATVEEVTTQFEATWESSKQAAIWHIPKLSSGAPDYALL</sequence>
<dbReference type="Proteomes" id="UP000294003">
    <property type="component" value="Unassembled WGS sequence"/>
</dbReference>